<keyword evidence="7" id="KW-1185">Reference proteome</keyword>
<keyword evidence="2" id="KW-0624">Polysaccharide degradation</keyword>
<keyword evidence="2" id="KW-0964">Secreted</keyword>
<evidence type="ECO:0000256" key="4">
    <source>
        <dbReference type="SAM" id="SignalP"/>
    </source>
</evidence>
<comment type="caution">
    <text evidence="6">The sequence shown here is derived from an EMBL/GenBank/DDBJ whole genome shotgun (WGS) entry which is preliminary data.</text>
</comment>
<keyword evidence="2" id="KW-0119">Carbohydrate metabolism</keyword>
<reference evidence="7" key="1">
    <citation type="submission" date="2017-05" db="EMBL/GenBank/DDBJ databases">
        <authorList>
            <person name="Barney B.M."/>
        </authorList>
    </citation>
    <scope>NUCLEOTIDE SEQUENCE [LARGE SCALE GENOMIC DNA]</scope>
    <source>
        <strain evidence="7">PSBB022</strain>
    </source>
</reference>
<evidence type="ECO:0000256" key="3">
    <source>
        <dbReference type="SAM" id="MobiDB-lite"/>
    </source>
</evidence>
<dbReference type="EMBL" id="NHNI01000001">
    <property type="protein sequence ID" value="OZY87579.1"/>
    <property type="molecule type" value="Genomic_DNA"/>
</dbReference>
<dbReference type="PANTHER" id="PTHR31683:SF18">
    <property type="entry name" value="PECTATE LYASE 21-RELATED"/>
    <property type="match status" value="1"/>
</dbReference>
<comment type="subcellular location">
    <subcellularLocation>
        <location evidence="2">Secreted</location>
    </subcellularLocation>
</comment>
<proteinExistence type="inferred from homology"/>
<dbReference type="Pfam" id="PF00544">
    <property type="entry name" value="Pectate_lyase_4"/>
    <property type="match status" value="1"/>
</dbReference>
<dbReference type="GO" id="GO:0005576">
    <property type="term" value="C:extracellular region"/>
    <property type="evidence" value="ECO:0007669"/>
    <property type="project" value="UniProtKB-SubCell"/>
</dbReference>
<keyword evidence="1 2" id="KW-0456">Lyase</keyword>
<dbReference type="Proteomes" id="UP000216101">
    <property type="component" value="Unassembled WGS sequence"/>
</dbReference>
<evidence type="ECO:0000313" key="7">
    <source>
        <dbReference type="Proteomes" id="UP000216101"/>
    </source>
</evidence>
<dbReference type="InterPro" id="IPR011050">
    <property type="entry name" value="Pectin_lyase_fold/virulence"/>
</dbReference>
<sequence length="684" mass="72927">MKTTFSVRTLGRCALFAAVTGFLASAVQAQTLGANLAITGPGAGADGSGFNNTKLVRDGNIGTATQASGTSNQRVSVKWSSAVTFNTVILREDGSRVTGWSLVDNDTGAVLATGTGIGAQRVVNLGSRSSKKINLIVNATSAPSISEFEVYNASGTVPSSSSTSSVPASSLASSSRSSVAPSSVPATSSSRASSSAAPVQSSSSAASSVNNAGLSADCIRLATNPSVNWRDTSLQTDQQIVECLSKTLGKPVGYGEKALGGFDPNGNSKLTIITKNASVSVEQQLLNALTDNAHNWIVFDKVQFAQPHEIGMYRMYCSNSTVQSILGASEAECLDYRQWCNRKGFSGEENCRNEFFNKAMNKSNIPIRIPAIGSNKTIDGRMSEAYFIFSGFAIGKDADGVPTQTSNSVILTHLNFKGAGHTEDHYVDPDMIRSTGASHDIWIHKNTFDTTGDSAFDVKIGANSITMSFNRLINVKRAVLHGSSDSRTINANITTTMHHNAFVTTDDSYMLLGNTLRRVPLLRRGKTHMFNNVFVNYRKEVLSLRVGAQAFLEDNVFVVNSSLQEKSSVTASLTEISNNYFKDISGGSLRNDRNFLWFGSGTCNLDNTTKTALTATNGSVADLATNYSAASQNTINTWSFVAGQDLIDYLSATTGKYGQIPFNSPLAGDRYYVLGLGKVPCQVR</sequence>
<dbReference type="InterPro" id="IPR012334">
    <property type="entry name" value="Pectin_lyas_fold"/>
</dbReference>
<dbReference type="PANTHER" id="PTHR31683">
    <property type="entry name" value="PECTATE LYASE 18-RELATED"/>
    <property type="match status" value="1"/>
</dbReference>
<evidence type="ECO:0000313" key="6">
    <source>
        <dbReference type="EMBL" id="OZY87579.1"/>
    </source>
</evidence>
<dbReference type="SUPFAM" id="SSF51126">
    <property type="entry name" value="Pectin lyase-like"/>
    <property type="match status" value="1"/>
</dbReference>
<keyword evidence="4" id="KW-0732">Signal</keyword>
<dbReference type="GO" id="GO:0030570">
    <property type="term" value="F:pectate lyase activity"/>
    <property type="evidence" value="ECO:0007669"/>
    <property type="project" value="InterPro"/>
</dbReference>
<accession>A0A266QDY8</accession>
<dbReference type="Gene3D" id="2.160.20.10">
    <property type="entry name" value="Single-stranded right-handed beta-helix, Pectin lyase-like"/>
    <property type="match status" value="1"/>
</dbReference>
<dbReference type="InterPro" id="IPR045032">
    <property type="entry name" value="PEL"/>
</dbReference>
<dbReference type="RefSeq" id="WP_094984963.1">
    <property type="nucleotide sequence ID" value="NZ_NHNI01000001.1"/>
</dbReference>
<feature type="signal peptide" evidence="4">
    <location>
        <begin position="1"/>
        <end position="29"/>
    </location>
</feature>
<feature type="chain" id="PRO_5012040371" evidence="4">
    <location>
        <begin position="30"/>
        <end position="684"/>
    </location>
</feature>
<name>A0A266QDY8_9GAMM</name>
<evidence type="ECO:0000259" key="5">
    <source>
        <dbReference type="SMART" id="SM00656"/>
    </source>
</evidence>
<dbReference type="InterPro" id="IPR002022">
    <property type="entry name" value="Pec_lyase"/>
</dbReference>
<evidence type="ECO:0000256" key="2">
    <source>
        <dbReference type="RuleBase" id="RU361173"/>
    </source>
</evidence>
<protein>
    <submittedName>
        <fullName evidence="6">Pectate lyase</fullName>
    </submittedName>
</protein>
<feature type="domain" description="Pectate lyase" evidence="5">
    <location>
        <begin position="348"/>
        <end position="563"/>
    </location>
</feature>
<dbReference type="AlphaFoldDB" id="A0A266QDY8"/>
<organism evidence="6 7">
    <name type="scientific">Cellvibrio mixtus</name>
    <dbReference type="NCBI Taxonomy" id="39650"/>
    <lineage>
        <taxon>Bacteria</taxon>
        <taxon>Pseudomonadati</taxon>
        <taxon>Pseudomonadota</taxon>
        <taxon>Gammaproteobacteria</taxon>
        <taxon>Cellvibrionales</taxon>
        <taxon>Cellvibrionaceae</taxon>
        <taxon>Cellvibrio</taxon>
    </lineage>
</organism>
<dbReference type="GO" id="GO:0000272">
    <property type="term" value="P:polysaccharide catabolic process"/>
    <property type="evidence" value="ECO:0007669"/>
    <property type="project" value="UniProtKB-KW"/>
</dbReference>
<feature type="region of interest" description="Disordered" evidence="3">
    <location>
        <begin position="156"/>
        <end position="202"/>
    </location>
</feature>
<comment type="similarity">
    <text evidence="2">Belongs to the polysaccharide lyase 1 family.</text>
</comment>
<dbReference type="STRING" id="1209072.GCA_000766945_01931"/>
<evidence type="ECO:0000256" key="1">
    <source>
        <dbReference type="ARBA" id="ARBA00023239"/>
    </source>
</evidence>
<dbReference type="Gene3D" id="2.60.120.260">
    <property type="entry name" value="Galactose-binding domain-like"/>
    <property type="match status" value="1"/>
</dbReference>
<gene>
    <name evidence="6" type="ORF">CBP51_11590</name>
</gene>
<dbReference type="SMART" id="SM00656">
    <property type="entry name" value="Amb_all"/>
    <property type="match status" value="1"/>
</dbReference>